<dbReference type="Gene3D" id="2.70.98.70">
    <property type="match status" value="1"/>
</dbReference>
<comment type="subcellular location">
    <subcellularLocation>
        <location evidence="1">Periplasm</location>
    </subcellularLocation>
</comment>
<accession>A0A8J2TUW5</accession>
<proteinExistence type="predicted"/>
<dbReference type="AlphaFoldDB" id="A0A8J2TUW5"/>
<evidence type="ECO:0000256" key="3">
    <source>
        <dbReference type="ARBA" id="ARBA00022764"/>
    </source>
</evidence>
<sequence>MIYHANLLSTDEFHATNTNHGMFQDEALLIFSFYFNDIHNHEYYYHISTERLKNYFDMFISHEGVHLEHSPIYHFIIARMILKLSKFFNSNQDIENYSYYHSLYKKMAVYSTFVIKPDGTLPSLGDTFNGLKGFNDLWIDNEEYIYSLSSGKKGDPPKDSFKCFKEAGYVILRDDWKEKENAVYINFTAAYHTAYHKHSDDLSVWIYANGQDIVSEAGPNGYDYNNEFTKFGYSSFAHNTLIVNNKGLPRVDKKFNSTKIIDYQISPDKKSFSATGINKRFKDITHERCITFNKDTKILIVEDSISSSKIGNNNYKLLWHLAEGIIPVIEEKTINLISEKSNEEIIQLTISSNHPVRIKTVFGQEKPQLLGWHIKKMNKPIKTYTLIIDVNSNKANYHIPINIKSEFIIN</sequence>
<keyword evidence="3" id="KW-0574">Periplasm</keyword>
<feature type="domain" description="Heparin-sulfate lyase N-terminal" evidence="6">
    <location>
        <begin position="4"/>
        <end position="128"/>
    </location>
</feature>
<dbReference type="Proteomes" id="UP000602050">
    <property type="component" value="Unassembled WGS sequence"/>
</dbReference>
<evidence type="ECO:0000256" key="1">
    <source>
        <dbReference type="ARBA" id="ARBA00004418"/>
    </source>
</evidence>
<protein>
    <recommendedName>
        <fullName evidence="9">Heparin-sulfate lyase N-terminal domain-containing protein</fullName>
    </recommendedName>
</protein>
<dbReference type="InterPro" id="IPR008929">
    <property type="entry name" value="Chondroitin_lyas"/>
</dbReference>
<evidence type="ECO:0000313" key="7">
    <source>
        <dbReference type="EMBL" id="GFZ91667.1"/>
    </source>
</evidence>
<evidence type="ECO:0000259" key="5">
    <source>
        <dbReference type="Pfam" id="PF07940"/>
    </source>
</evidence>
<dbReference type="InterPro" id="IPR031680">
    <property type="entry name" value="Hepar_II_III_N"/>
</dbReference>
<evidence type="ECO:0000256" key="4">
    <source>
        <dbReference type="ARBA" id="ARBA00023239"/>
    </source>
</evidence>
<dbReference type="EMBL" id="BMEV01000118">
    <property type="protein sequence ID" value="GFZ91667.1"/>
    <property type="molecule type" value="Genomic_DNA"/>
</dbReference>
<feature type="domain" description="Heparinase II/III-like C-terminal" evidence="5">
    <location>
        <begin position="159"/>
        <end position="392"/>
    </location>
</feature>
<reference evidence="7" key="1">
    <citation type="journal article" date="2014" name="Int. J. Syst. Evol. Microbiol.">
        <title>Complete genome sequence of Corynebacterium casei LMG S-19264T (=DSM 44701T), isolated from a smear-ripened cheese.</title>
        <authorList>
            <consortium name="US DOE Joint Genome Institute (JGI-PGF)"/>
            <person name="Walter F."/>
            <person name="Albersmeier A."/>
            <person name="Kalinowski J."/>
            <person name="Ruckert C."/>
        </authorList>
    </citation>
    <scope>NUCLEOTIDE SEQUENCE</scope>
    <source>
        <strain evidence="7">CGMCC 1.12360</strain>
    </source>
</reference>
<dbReference type="SUPFAM" id="SSF48230">
    <property type="entry name" value="Chondroitin AC/alginate lyase"/>
    <property type="match status" value="1"/>
</dbReference>
<gene>
    <name evidence="7" type="ORF">GCM10010978_32670</name>
</gene>
<dbReference type="GO" id="GO:0042597">
    <property type="term" value="C:periplasmic space"/>
    <property type="evidence" value="ECO:0007669"/>
    <property type="project" value="UniProtKB-SubCell"/>
</dbReference>
<dbReference type="Pfam" id="PF16889">
    <property type="entry name" value="Hepar_II_III_N"/>
    <property type="match status" value="1"/>
</dbReference>
<dbReference type="Pfam" id="PF07940">
    <property type="entry name" value="Hepar_II_III_C"/>
    <property type="match status" value="1"/>
</dbReference>
<dbReference type="PANTHER" id="PTHR39210:SF1">
    <property type="entry name" value="HEPARIN-SULFATE LYASE"/>
    <property type="match status" value="1"/>
</dbReference>
<evidence type="ECO:0000256" key="2">
    <source>
        <dbReference type="ARBA" id="ARBA00022729"/>
    </source>
</evidence>
<dbReference type="GO" id="GO:0016829">
    <property type="term" value="F:lyase activity"/>
    <property type="evidence" value="ECO:0007669"/>
    <property type="project" value="UniProtKB-KW"/>
</dbReference>
<keyword evidence="4" id="KW-0456">Lyase</keyword>
<organism evidence="7 8">
    <name type="scientific">Compostibacillus humi</name>
    <dbReference type="NCBI Taxonomy" id="1245525"/>
    <lineage>
        <taxon>Bacteria</taxon>
        <taxon>Bacillati</taxon>
        <taxon>Bacillota</taxon>
        <taxon>Bacilli</taxon>
        <taxon>Bacillales</taxon>
        <taxon>Bacillaceae</taxon>
        <taxon>Compostibacillus</taxon>
    </lineage>
</organism>
<dbReference type="Gene3D" id="1.50.10.100">
    <property type="entry name" value="Chondroitin AC/alginate lyase"/>
    <property type="match status" value="1"/>
</dbReference>
<dbReference type="PANTHER" id="PTHR39210">
    <property type="entry name" value="HEPARIN-SULFATE LYASE"/>
    <property type="match status" value="1"/>
</dbReference>
<comment type="caution">
    <text evidence="7">The sequence shown here is derived from an EMBL/GenBank/DDBJ whole genome shotgun (WGS) entry which is preliminary data.</text>
</comment>
<keyword evidence="2" id="KW-0732">Signal</keyword>
<evidence type="ECO:0008006" key="9">
    <source>
        <dbReference type="Google" id="ProtNLM"/>
    </source>
</evidence>
<dbReference type="InterPro" id="IPR012480">
    <property type="entry name" value="Hepar_II_III_C"/>
</dbReference>
<reference evidence="7" key="2">
    <citation type="submission" date="2020-09" db="EMBL/GenBank/DDBJ databases">
        <authorList>
            <person name="Sun Q."/>
            <person name="Zhou Y."/>
        </authorList>
    </citation>
    <scope>NUCLEOTIDE SEQUENCE</scope>
    <source>
        <strain evidence="7">CGMCC 1.12360</strain>
    </source>
</reference>
<evidence type="ECO:0000313" key="8">
    <source>
        <dbReference type="Proteomes" id="UP000602050"/>
    </source>
</evidence>
<evidence type="ECO:0000259" key="6">
    <source>
        <dbReference type="Pfam" id="PF16889"/>
    </source>
</evidence>
<keyword evidence="8" id="KW-1185">Reference proteome</keyword>
<name>A0A8J2TUW5_9BACI</name>